<sequence length="91" mass="10462">MCKGACGGVDLLHSGGRIELQPVVAATTHHPRRRYHFLHHWHHFLGSFTNCSYSRTWEMKNIQHFEAIGSGKVRKQIVAVDLRWVTHLMSS</sequence>
<accession>A0A8T1NE79</accession>
<organism evidence="1 2">
    <name type="scientific">Carya illinoinensis</name>
    <name type="common">Pecan</name>
    <dbReference type="NCBI Taxonomy" id="32201"/>
    <lineage>
        <taxon>Eukaryota</taxon>
        <taxon>Viridiplantae</taxon>
        <taxon>Streptophyta</taxon>
        <taxon>Embryophyta</taxon>
        <taxon>Tracheophyta</taxon>
        <taxon>Spermatophyta</taxon>
        <taxon>Magnoliopsida</taxon>
        <taxon>eudicotyledons</taxon>
        <taxon>Gunneridae</taxon>
        <taxon>Pentapetalae</taxon>
        <taxon>rosids</taxon>
        <taxon>fabids</taxon>
        <taxon>Fagales</taxon>
        <taxon>Juglandaceae</taxon>
        <taxon>Carya</taxon>
    </lineage>
</organism>
<dbReference type="Proteomes" id="UP000811609">
    <property type="component" value="Chromosome 14"/>
</dbReference>
<name>A0A8T1NE79_CARIL</name>
<dbReference type="AlphaFoldDB" id="A0A8T1NE79"/>
<evidence type="ECO:0000313" key="1">
    <source>
        <dbReference type="EMBL" id="KAG6629939.1"/>
    </source>
</evidence>
<gene>
    <name evidence="1" type="ORF">CIPAW_14G119400</name>
</gene>
<keyword evidence="2" id="KW-1185">Reference proteome</keyword>
<evidence type="ECO:0000313" key="2">
    <source>
        <dbReference type="Proteomes" id="UP000811609"/>
    </source>
</evidence>
<protein>
    <submittedName>
        <fullName evidence="1">Uncharacterized protein</fullName>
    </submittedName>
</protein>
<comment type="caution">
    <text evidence="1">The sequence shown here is derived from an EMBL/GenBank/DDBJ whole genome shotgun (WGS) entry which is preliminary data.</text>
</comment>
<dbReference type="EMBL" id="CM031822">
    <property type="protein sequence ID" value="KAG6629939.1"/>
    <property type="molecule type" value="Genomic_DNA"/>
</dbReference>
<reference evidence="1" key="1">
    <citation type="submission" date="2020-12" db="EMBL/GenBank/DDBJ databases">
        <title>WGS assembly of Carya illinoinensis cv. Pawnee.</title>
        <authorList>
            <person name="Platts A."/>
            <person name="Shu S."/>
            <person name="Wright S."/>
            <person name="Barry K."/>
            <person name="Edger P."/>
            <person name="Pires J.C."/>
            <person name="Schmutz J."/>
        </authorList>
    </citation>
    <scope>NUCLEOTIDE SEQUENCE</scope>
    <source>
        <tissue evidence="1">Leaf</tissue>
    </source>
</reference>
<proteinExistence type="predicted"/>